<dbReference type="CDD" id="cd00082">
    <property type="entry name" value="HisKA"/>
    <property type="match status" value="1"/>
</dbReference>
<keyword evidence="11" id="KW-0472">Membrane</keyword>
<gene>
    <name evidence="14" type="ORF">SAMN05443248_4503</name>
</gene>
<evidence type="ECO:0000256" key="5">
    <source>
        <dbReference type="ARBA" id="ARBA00022679"/>
    </source>
</evidence>
<evidence type="ECO:0000259" key="13">
    <source>
        <dbReference type="PROSITE" id="PS50885"/>
    </source>
</evidence>
<dbReference type="InterPro" id="IPR003594">
    <property type="entry name" value="HATPase_dom"/>
</dbReference>
<keyword evidence="9" id="KW-0067">ATP-binding</keyword>
<evidence type="ECO:0000256" key="4">
    <source>
        <dbReference type="ARBA" id="ARBA00022553"/>
    </source>
</evidence>
<comment type="catalytic activity">
    <reaction evidence="1">
        <text>ATP + protein L-histidine = ADP + protein N-phospho-L-histidine.</text>
        <dbReference type="EC" id="2.7.13.3"/>
    </reaction>
</comment>
<evidence type="ECO:0000256" key="1">
    <source>
        <dbReference type="ARBA" id="ARBA00000085"/>
    </source>
</evidence>
<dbReference type="SUPFAM" id="SSF55874">
    <property type="entry name" value="ATPase domain of HSP90 chaperone/DNA topoisomerase II/histidine kinase"/>
    <property type="match status" value="1"/>
</dbReference>
<keyword evidence="6" id="KW-0677">Repeat</keyword>
<dbReference type="GO" id="GO:0016020">
    <property type="term" value="C:membrane"/>
    <property type="evidence" value="ECO:0007669"/>
    <property type="project" value="UniProtKB-SubCell"/>
</dbReference>
<evidence type="ECO:0000256" key="8">
    <source>
        <dbReference type="ARBA" id="ARBA00022777"/>
    </source>
</evidence>
<dbReference type="PRINTS" id="PR00344">
    <property type="entry name" value="BCTRLSENSOR"/>
</dbReference>
<comment type="subcellular location">
    <subcellularLocation>
        <location evidence="2">Membrane</location>
    </subcellularLocation>
</comment>
<protein>
    <recommendedName>
        <fullName evidence="3">histidine kinase</fullName>
        <ecNumber evidence="3">2.7.13.3</ecNumber>
    </recommendedName>
</protein>
<reference evidence="14 15" key="1">
    <citation type="submission" date="2016-11" db="EMBL/GenBank/DDBJ databases">
        <authorList>
            <person name="Jaros S."/>
            <person name="Januszkiewicz K."/>
            <person name="Wedrychowicz H."/>
        </authorList>
    </citation>
    <scope>NUCLEOTIDE SEQUENCE [LARGE SCALE GENOMIC DNA]</scope>
    <source>
        <strain evidence="14 15">GAS138</strain>
    </source>
</reference>
<dbReference type="PROSITE" id="PS50109">
    <property type="entry name" value="HIS_KIN"/>
    <property type="match status" value="1"/>
</dbReference>
<dbReference type="InterPro" id="IPR036890">
    <property type="entry name" value="HATPase_C_sf"/>
</dbReference>
<dbReference type="PANTHER" id="PTHR43065">
    <property type="entry name" value="SENSOR HISTIDINE KINASE"/>
    <property type="match status" value="1"/>
</dbReference>
<dbReference type="SMART" id="SM00387">
    <property type="entry name" value="HATPase_c"/>
    <property type="match status" value="1"/>
</dbReference>
<keyword evidence="11" id="KW-1133">Transmembrane helix</keyword>
<feature type="domain" description="Histidine kinase" evidence="12">
    <location>
        <begin position="328"/>
        <end position="544"/>
    </location>
</feature>
<dbReference type="EMBL" id="LT670817">
    <property type="protein sequence ID" value="SHH34369.1"/>
    <property type="molecule type" value="Genomic_DNA"/>
</dbReference>
<keyword evidence="8 14" id="KW-0418">Kinase</keyword>
<keyword evidence="10" id="KW-0902">Two-component regulatory system</keyword>
<keyword evidence="5" id="KW-0808">Transferase</keyword>
<dbReference type="SMART" id="SM00388">
    <property type="entry name" value="HisKA"/>
    <property type="match status" value="1"/>
</dbReference>
<dbReference type="PROSITE" id="PS50885">
    <property type="entry name" value="HAMP"/>
    <property type="match status" value="1"/>
</dbReference>
<dbReference type="InterPro" id="IPR036097">
    <property type="entry name" value="HisK_dim/P_sf"/>
</dbReference>
<dbReference type="CDD" id="cd06225">
    <property type="entry name" value="HAMP"/>
    <property type="match status" value="1"/>
</dbReference>
<dbReference type="InterPro" id="IPR005467">
    <property type="entry name" value="His_kinase_dom"/>
</dbReference>
<evidence type="ECO:0000256" key="2">
    <source>
        <dbReference type="ARBA" id="ARBA00004370"/>
    </source>
</evidence>
<dbReference type="InterPro" id="IPR003660">
    <property type="entry name" value="HAMP_dom"/>
</dbReference>
<dbReference type="Gene3D" id="1.10.287.130">
    <property type="match status" value="1"/>
</dbReference>
<evidence type="ECO:0000256" key="6">
    <source>
        <dbReference type="ARBA" id="ARBA00022737"/>
    </source>
</evidence>
<dbReference type="GO" id="GO:0000155">
    <property type="term" value="F:phosphorelay sensor kinase activity"/>
    <property type="evidence" value="ECO:0007669"/>
    <property type="project" value="InterPro"/>
</dbReference>
<organism evidence="14 15">
    <name type="scientific">Bradyrhizobium erythrophlei</name>
    <dbReference type="NCBI Taxonomy" id="1437360"/>
    <lineage>
        <taxon>Bacteria</taxon>
        <taxon>Pseudomonadati</taxon>
        <taxon>Pseudomonadota</taxon>
        <taxon>Alphaproteobacteria</taxon>
        <taxon>Hyphomicrobiales</taxon>
        <taxon>Nitrobacteraceae</taxon>
        <taxon>Bradyrhizobium</taxon>
    </lineage>
</organism>
<proteinExistence type="predicted"/>
<dbReference type="GO" id="GO:0005524">
    <property type="term" value="F:ATP binding"/>
    <property type="evidence" value="ECO:0007669"/>
    <property type="project" value="UniProtKB-KW"/>
</dbReference>
<feature type="transmembrane region" description="Helical" evidence="11">
    <location>
        <begin position="236"/>
        <end position="258"/>
    </location>
</feature>
<dbReference type="InterPro" id="IPR003661">
    <property type="entry name" value="HisK_dim/P_dom"/>
</dbReference>
<dbReference type="Pfam" id="PF00672">
    <property type="entry name" value="HAMP"/>
    <property type="match status" value="1"/>
</dbReference>
<dbReference type="InterPro" id="IPR007891">
    <property type="entry name" value="CHASE3"/>
</dbReference>
<accession>A0A1M5S7B3</accession>
<dbReference type="CDD" id="cd19410">
    <property type="entry name" value="HK9-like_sensor"/>
    <property type="match status" value="1"/>
</dbReference>
<dbReference type="Pfam" id="PF05227">
    <property type="entry name" value="CHASE3"/>
    <property type="match status" value="1"/>
</dbReference>
<name>A0A1M5S7B3_9BRAD</name>
<dbReference type="EC" id="2.7.13.3" evidence="3"/>
<keyword evidence="11" id="KW-0812">Transmembrane</keyword>
<dbReference type="SMART" id="SM00304">
    <property type="entry name" value="HAMP"/>
    <property type="match status" value="1"/>
</dbReference>
<dbReference type="RefSeq" id="WP_079603287.1">
    <property type="nucleotide sequence ID" value="NZ_LT670817.1"/>
</dbReference>
<dbReference type="FunFam" id="3.30.565.10:FF:000042">
    <property type="entry name" value="Two-component sensor histidine kinase KdpD"/>
    <property type="match status" value="1"/>
</dbReference>
<dbReference type="AlphaFoldDB" id="A0A1M5S7B3"/>
<evidence type="ECO:0000256" key="11">
    <source>
        <dbReference type="SAM" id="Phobius"/>
    </source>
</evidence>
<keyword evidence="7" id="KW-0547">Nucleotide-binding</keyword>
<feature type="transmembrane region" description="Helical" evidence="11">
    <location>
        <begin position="56"/>
        <end position="80"/>
    </location>
</feature>
<evidence type="ECO:0000256" key="9">
    <source>
        <dbReference type="ARBA" id="ARBA00022840"/>
    </source>
</evidence>
<dbReference type="PANTHER" id="PTHR43065:SF10">
    <property type="entry name" value="PEROXIDE STRESS-ACTIVATED HISTIDINE KINASE MAK3"/>
    <property type="match status" value="1"/>
</dbReference>
<sequence>MGELTRRSPAQVVYRERADIKARRYNSFVMLGHFGSVNASEGPVSAFANLPIARKLMAAFVAVVVVVFASSAIVYGRLLVIEWAENWRVHTADVLEALEKARDAMVDAETGVRGYLITGDKNFLEPYHRGVNAYTAAIQKIRDLAADNPALQNRLDELNELAKKWRSGIAEREIALMAKPETREDARALESSRAGKTAMDVIRAKVDEIEGGERDLLAKRAAVQEHAFATAYRMTILGGAASLIVATLMGVLLTRGIATPITRMTSAMTTLAQGDNTVEVPGTNRSDEIGAMAAAVQIFKDSMIERDRARTELAHVNRVTTMGELTASIAHEVSQPLTGVVANAEAGLRWLDRETPDLAAAHRSLKWIIGDGNRASEVVWRVRALANKTDIEKAPLDVNDVIKEVIALMQSELISHQVLLRMELAPALPMVLADRIQLQQVIINLVINGIEAMQSVTDRPRELVILSGRDETRQVLVSVTDCGVGITAENADRVFNAFFTTKSSGMGMGLSICRSILEAHGGRLWATANIPHGAMFQFTLPVNVDIPA</sequence>
<dbReference type="Gene3D" id="6.10.340.10">
    <property type="match status" value="1"/>
</dbReference>
<dbReference type="SUPFAM" id="SSF47384">
    <property type="entry name" value="Homodimeric domain of signal transducing histidine kinase"/>
    <property type="match status" value="1"/>
</dbReference>
<evidence type="ECO:0000256" key="7">
    <source>
        <dbReference type="ARBA" id="ARBA00022741"/>
    </source>
</evidence>
<evidence type="ECO:0000256" key="3">
    <source>
        <dbReference type="ARBA" id="ARBA00012438"/>
    </source>
</evidence>
<evidence type="ECO:0000259" key="12">
    <source>
        <dbReference type="PROSITE" id="PS50109"/>
    </source>
</evidence>
<feature type="domain" description="HAMP" evidence="13">
    <location>
        <begin position="255"/>
        <end position="308"/>
    </location>
</feature>
<dbReference type="InterPro" id="IPR004358">
    <property type="entry name" value="Sig_transdc_His_kin-like_C"/>
</dbReference>
<dbReference type="Proteomes" id="UP000189796">
    <property type="component" value="Chromosome I"/>
</dbReference>
<dbReference type="GO" id="GO:0042802">
    <property type="term" value="F:identical protein binding"/>
    <property type="evidence" value="ECO:0007669"/>
    <property type="project" value="UniProtKB-ARBA"/>
</dbReference>
<evidence type="ECO:0000313" key="14">
    <source>
        <dbReference type="EMBL" id="SHH34369.1"/>
    </source>
</evidence>
<evidence type="ECO:0000256" key="10">
    <source>
        <dbReference type="ARBA" id="ARBA00023012"/>
    </source>
</evidence>
<keyword evidence="4" id="KW-0597">Phosphoprotein</keyword>
<dbReference type="SUPFAM" id="SSF158472">
    <property type="entry name" value="HAMP domain-like"/>
    <property type="match status" value="1"/>
</dbReference>
<dbReference type="Gene3D" id="3.30.565.10">
    <property type="entry name" value="Histidine kinase-like ATPase, C-terminal domain"/>
    <property type="match status" value="1"/>
</dbReference>
<dbReference type="Pfam" id="PF02518">
    <property type="entry name" value="HATPase_c"/>
    <property type="match status" value="1"/>
</dbReference>
<evidence type="ECO:0000313" key="15">
    <source>
        <dbReference type="Proteomes" id="UP000189796"/>
    </source>
</evidence>